<feature type="region of interest" description="Disordered" evidence="2">
    <location>
        <begin position="1"/>
        <end position="32"/>
    </location>
</feature>
<dbReference type="GO" id="GO:0003700">
    <property type="term" value="F:DNA-binding transcription factor activity"/>
    <property type="evidence" value="ECO:0007669"/>
    <property type="project" value="TreeGrafter"/>
</dbReference>
<feature type="compositionally biased region" description="Polar residues" evidence="2">
    <location>
        <begin position="139"/>
        <end position="168"/>
    </location>
</feature>
<dbReference type="Proteomes" id="UP000011761">
    <property type="component" value="Unassembled WGS sequence"/>
</dbReference>
<dbReference type="GO" id="GO:0045944">
    <property type="term" value="P:positive regulation of transcription by RNA polymerase II"/>
    <property type="evidence" value="ECO:0007669"/>
    <property type="project" value="TreeGrafter"/>
</dbReference>
<feature type="domain" description="Xylanolytic transcriptional activator regulatory" evidence="3">
    <location>
        <begin position="210"/>
        <end position="408"/>
    </location>
</feature>
<name>M2N237_BAUPA</name>
<dbReference type="OrthoDB" id="3364175at2759"/>
<accession>M2N237</accession>
<protein>
    <recommendedName>
        <fullName evidence="3">Xylanolytic transcriptional activator regulatory domain-containing protein</fullName>
    </recommendedName>
</protein>
<keyword evidence="5" id="KW-1185">Reference proteome</keyword>
<reference evidence="4 5" key="1">
    <citation type="journal article" date="2012" name="PLoS Pathog.">
        <title>Diverse lifestyles and strategies of plant pathogenesis encoded in the genomes of eighteen Dothideomycetes fungi.</title>
        <authorList>
            <person name="Ohm R.A."/>
            <person name="Feau N."/>
            <person name="Henrissat B."/>
            <person name="Schoch C.L."/>
            <person name="Horwitz B.A."/>
            <person name="Barry K.W."/>
            <person name="Condon B.J."/>
            <person name="Copeland A.C."/>
            <person name="Dhillon B."/>
            <person name="Glaser F."/>
            <person name="Hesse C.N."/>
            <person name="Kosti I."/>
            <person name="LaButti K."/>
            <person name="Lindquist E.A."/>
            <person name="Lucas S."/>
            <person name="Salamov A.A."/>
            <person name="Bradshaw R.E."/>
            <person name="Ciuffetti L."/>
            <person name="Hamelin R.C."/>
            <person name="Kema G.H.J."/>
            <person name="Lawrence C."/>
            <person name="Scott J.A."/>
            <person name="Spatafora J.W."/>
            <person name="Turgeon B.G."/>
            <person name="de Wit P.J.G.M."/>
            <person name="Zhong S."/>
            <person name="Goodwin S.B."/>
            <person name="Grigoriev I.V."/>
        </authorList>
    </citation>
    <scope>NUCLEOTIDE SEQUENCE [LARGE SCALE GENOMIC DNA]</scope>
    <source>
        <strain evidence="4 5">UAMH 10762</strain>
    </source>
</reference>
<proteinExistence type="predicted"/>
<dbReference type="AlphaFoldDB" id="M2N237"/>
<evidence type="ECO:0000259" key="3">
    <source>
        <dbReference type="Pfam" id="PF04082"/>
    </source>
</evidence>
<feature type="compositionally biased region" description="Basic and acidic residues" evidence="2">
    <location>
        <begin position="18"/>
        <end position="29"/>
    </location>
</feature>
<dbReference type="Pfam" id="PF04082">
    <property type="entry name" value="Fungal_trans"/>
    <property type="match status" value="1"/>
</dbReference>
<dbReference type="GeneID" id="19109110"/>
<organism evidence="4 5">
    <name type="scientific">Baudoinia panamericana (strain UAMH 10762)</name>
    <name type="common">Angels' share fungus</name>
    <name type="synonym">Baudoinia compniacensis (strain UAMH 10762)</name>
    <dbReference type="NCBI Taxonomy" id="717646"/>
    <lineage>
        <taxon>Eukaryota</taxon>
        <taxon>Fungi</taxon>
        <taxon>Dikarya</taxon>
        <taxon>Ascomycota</taxon>
        <taxon>Pezizomycotina</taxon>
        <taxon>Dothideomycetes</taxon>
        <taxon>Dothideomycetidae</taxon>
        <taxon>Mycosphaerellales</taxon>
        <taxon>Teratosphaeriaceae</taxon>
        <taxon>Baudoinia</taxon>
    </lineage>
</organism>
<gene>
    <name evidence="4" type="ORF">BAUCODRAFT_151152</name>
</gene>
<dbReference type="KEGG" id="bcom:BAUCODRAFT_151152"/>
<dbReference type="GO" id="GO:0003677">
    <property type="term" value="F:DNA binding"/>
    <property type="evidence" value="ECO:0007669"/>
    <property type="project" value="InterPro"/>
</dbReference>
<dbReference type="eggNOG" id="ENOG502S3FG">
    <property type="taxonomic scope" value="Eukaryota"/>
</dbReference>
<dbReference type="InterPro" id="IPR052783">
    <property type="entry name" value="Metabolic/Drug-Res_Regulator"/>
</dbReference>
<dbReference type="RefSeq" id="XP_007680085.1">
    <property type="nucleotide sequence ID" value="XM_007681895.1"/>
</dbReference>
<dbReference type="HOGENOM" id="CLU_007607_0_0_1"/>
<dbReference type="PANTHER" id="PTHR47655:SF2">
    <property type="entry name" value="QUINIC ACID UTILIZATION ACTIVATOR"/>
    <property type="match status" value="1"/>
</dbReference>
<dbReference type="EMBL" id="KB445561">
    <property type="protein sequence ID" value="EMC92740.1"/>
    <property type="molecule type" value="Genomic_DNA"/>
</dbReference>
<evidence type="ECO:0000256" key="1">
    <source>
        <dbReference type="ARBA" id="ARBA00023242"/>
    </source>
</evidence>
<sequence length="635" mass="71321">MPIEANGAGDLTRVPRKRTSELNLDERQPSKRSRVSRACDQWFVSRECTYHEQPKKRGIQPNYIRTLELSLAWVLRHSTQVEHRLATELASLDPGDVRLTITGKDAAAAEELHQQWRNSLISRQIDQLLSGRTVECPYPTTTETPVSPQPSVNVSQQTPDPQSHTNLAHSRPDLELYYLDPSLGSRHDEPVSGPSVSERPELPANAWTFLEYYFAFTHSWLPITDKQEMLKLMYAMPLESEIFDGKAFKAGYAELWSIMALVSAQLQHEDIDQTQRLRETVNKMLPQHFRDYELSHVKALIILALLEISESDWFAAWMLIGSAIRLISVMQADDIWSEKGDPDRLRPDAKSLSHSQKTRLIVVRIAAIMVERMIGSAFNFPGHSLQTATDIETAIKEDDSEEWAPWSDPFGAPGAIKTPSRPYEALNRVLRLGASTDTERSQQLRDAVLALIQNATQTTARKRPLDILTDLESQKTRLVLANNTAGTVVSEIHESPRLRISDHIQDRFNFIPIPEDHGIGVAEDHALFATGAAAGPSAWAADSMPQEQGFMAAANSTNRAMPMMDIFEEFAMLERTDTGQHPQFMQNLGFGPDVDLAEFFGSDIYQPSDPLLAYMQPPFSTRMAEQQRQSGAEPG</sequence>
<dbReference type="GO" id="GO:0008270">
    <property type="term" value="F:zinc ion binding"/>
    <property type="evidence" value="ECO:0007669"/>
    <property type="project" value="InterPro"/>
</dbReference>
<evidence type="ECO:0000313" key="4">
    <source>
        <dbReference type="EMBL" id="EMC92740.1"/>
    </source>
</evidence>
<dbReference type="CDD" id="cd12148">
    <property type="entry name" value="fungal_TF_MHR"/>
    <property type="match status" value="1"/>
</dbReference>
<dbReference type="PANTHER" id="PTHR47655">
    <property type="entry name" value="QUINIC ACID UTILIZATION ACTIVATOR"/>
    <property type="match status" value="1"/>
</dbReference>
<keyword evidence="1" id="KW-0539">Nucleus</keyword>
<evidence type="ECO:0000313" key="5">
    <source>
        <dbReference type="Proteomes" id="UP000011761"/>
    </source>
</evidence>
<feature type="region of interest" description="Disordered" evidence="2">
    <location>
        <begin position="136"/>
        <end position="168"/>
    </location>
</feature>
<evidence type="ECO:0000256" key="2">
    <source>
        <dbReference type="SAM" id="MobiDB-lite"/>
    </source>
</evidence>
<dbReference type="GO" id="GO:0006351">
    <property type="term" value="P:DNA-templated transcription"/>
    <property type="evidence" value="ECO:0007669"/>
    <property type="project" value="InterPro"/>
</dbReference>
<dbReference type="STRING" id="717646.M2N237"/>
<dbReference type="InterPro" id="IPR007219">
    <property type="entry name" value="XnlR_reg_dom"/>
</dbReference>